<sequence>MWQVLALRYAHHERTAQANFMSPVPDAHEAMPMDYFVWLLRGPEGREILVDTGYSADTAARRNRSLLRPVEEALRAVGSDPAAIRDVIITHLHYDHAGNLDLFPNATFHIQDREVAFATGRHMCSICLRQTFEVEDVVRLIRALYAERVQFHDGEGQVAPGVTLHGVGGHSDGLQMVKIATERGPLVIAGDASHYYANMQRQIPFPIVFDVGALIQGWRKARALAGGDETLVIPGHDPLVRQRFPVSDLDAEAWRLDLAPHTKSR</sequence>
<dbReference type="SMART" id="SM00849">
    <property type="entry name" value="Lactamase_B"/>
    <property type="match status" value="1"/>
</dbReference>
<reference evidence="7 8" key="1">
    <citation type="submission" date="2021-01" db="EMBL/GenBank/DDBJ databases">
        <title>Roseomonas sp. nov, a bacterium isolated from an oil production mixture in Yumen Oilfield.</title>
        <authorList>
            <person name="Wu D."/>
        </authorList>
    </citation>
    <scope>NUCLEOTIDE SEQUENCE [LARGE SCALE GENOMIC DNA]</scope>
    <source>
        <strain evidence="7 8">ROY-5-3</strain>
    </source>
</reference>
<proteinExistence type="inferred from homology"/>
<evidence type="ECO:0000259" key="6">
    <source>
        <dbReference type="SMART" id="SM00849"/>
    </source>
</evidence>
<protein>
    <submittedName>
        <fullName evidence="7">N-acyl homoserine lactonase family protein</fullName>
    </submittedName>
</protein>
<evidence type="ECO:0000256" key="1">
    <source>
        <dbReference type="ARBA" id="ARBA00001947"/>
    </source>
</evidence>
<gene>
    <name evidence="7" type="ORF">JJQ90_22895</name>
</gene>
<evidence type="ECO:0000256" key="5">
    <source>
        <dbReference type="ARBA" id="ARBA00022833"/>
    </source>
</evidence>
<comment type="cofactor">
    <cofactor evidence="1">
        <name>Zn(2+)</name>
        <dbReference type="ChEBI" id="CHEBI:29105"/>
    </cofactor>
</comment>
<evidence type="ECO:0000313" key="7">
    <source>
        <dbReference type="EMBL" id="MBU8546586.1"/>
    </source>
</evidence>
<dbReference type="Pfam" id="PF00753">
    <property type="entry name" value="Lactamase_B"/>
    <property type="match status" value="1"/>
</dbReference>
<feature type="domain" description="Metallo-beta-lactamase" evidence="6">
    <location>
        <begin position="34"/>
        <end position="236"/>
    </location>
</feature>
<keyword evidence="5" id="KW-0862">Zinc</keyword>
<organism evidence="7 8">
    <name type="scientific">Falsiroseomonas oleicola</name>
    <dbReference type="NCBI Taxonomy" id="2801474"/>
    <lineage>
        <taxon>Bacteria</taxon>
        <taxon>Pseudomonadati</taxon>
        <taxon>Pseudomonadota</taxon>
        <taxon>Alphaproteobacteria</taxon>
        <taxon>Acetobacterales</taxon>
        <taxon>Roseomonadaceae</taxon>
        <taxon>Falsiroseomonas</taxon>
    </lineage>
</organism>
<evidence type="ECO:0000256" key="3">
    <source>
        <dbReference type="ARBA" id="ARBA00022723"/>
    </source>
</evidence>
<evidence type="ECO:0000256" key="2">
    <source>
        <dbReference type="ARBA" id="ARBA00007749"/>
    </source>
</evidence>
<dbReference type="InterPro" id="IPR001279">
    <property type="entry name" value="Metallo-B-lactamas"/>
</dbReference>
<accession>A0ABS6HCY0</accession>
<dbReference type="PANTHER" id="PTHR42978:SF7">
    <property type="entry name" value="METALLO-HYDROLASE RV2300C-RELATED"/>
    <property type="match status" value="1"/>
</dbReference>
<dbReference type="EMBL" id="JAERQM010000008">
    <property type="protein sequence ID" value="MBU8546586.1"/>
    <property type="molecule type" value="Genomic_DNA"/>
</dbReference>
<keyword evidence="8" id="KW-1185">Reference proteome</keyword>
<dbReference type="PANTHER" id="PTHR42978">
    <property type="entry name" value="QUORUM-QUENCHING LACTONASE YTNP-RELATED-RELATED"/>
    <property type="match status" value="1"/>
</dbReference>
<evidence type="ECO:0000313" key="8">
    <source>
        <dbReference type="Proteomes" id="UP000689967"/>
    </source>
</evidence>
<name>A0ABS6HCY0_9PROT</name>
<dbReference type="RefSeq" id="WP_216878605.1">
    <property type="nucleotide sequence ID" value="NZ_JAERQM010000008.1"/>
</dbReference>
<comment type="caution">
    <text evidence="7">The sequence shown here is derived from an EMBL/GenBank/DDBJ whole genome shotgun (WGS) entry which is preliminary data.</text>
</comment>
<comment type="similarity">
    <text evidence="2">Belongs to the metallo-beta-lactamase superfamily.</text>
</comment>
<dbReference type="Proteomes" id="UP000689967">
    <property type="component" value="Unassembled WGS sequence"/>
</dbReference>
<dbReference type="CDD" id="cd07729">
    <property type="entry name" value="AHL_lactonase_MBL-fold"/>
    <property type="match status" value="1"/>
</dbReference>
<keyword evidence="3" id="KW-0479">Metal-binding</keyword>
<evidence type="ECO:0000256" key="4">
    <source>
        <dbReference type="ARBA" id="ARBA00022801"/>
    </source>
</evidence>
<dbReference type="InterPro" id="IPR051013">
    <property type="entry name" value="MBL_superfamily_lactonases"/>
</dbReference>
<keyword evidence="4" id="KW-0378">Hydrolase</keyword>